<reference evidence="7" key="1">
    <citation type="submission" date="2021-02" db="EMBL/GenBank/DDBJ databases">
        <authorList>
            <person name="Nowell W R."/>
        </authorList>
    </citation>
    <scope>NUCLEOTIDE SEQUENCE</scope>
</reference>
<evidence type="ECO:0000259" key="5">
    <source>
        <dbReference type="PROSITE" id="PS51841"/>
    </source>
</evidence>
<dbReference type="PANTHER" id="PTHR45721">
    <property type="entry name" value="LAMIN DM0-RELATED"/>
    <property type="match status" value="1"/>
</dbReference>
<dbReference type="Proteomes" id="UP000682733">
    <property type="component" value="Unassembled WGS sequence"/>
</dbReference>
<proteinExistence type="predicted"/>
<feature type="compositionally biased region" description="Polar residues" evidence="4">
    <location>
        <begin position="31"/>
        <end position="54"/>
    </location>
</feature>
<dbReference type="Gene3D" id="1.20.5.1160">
    <property type="entry name" value="Vasodilator-stimulated phosphoprotein"/>
    <property type="match status" value="1"/>
</dbReference>
<dbReference type="GO" id="GO:0005652">
    <property type="term" value="C:nuclear lamina"/>
    <property type="evidence" value="ECO:0007669"/>
    <property type="project" value="TreeGrafter"/>
</dbReference>
<protein>
    <submittedName>
        <fullName evidence="7">Uncharacterized protein</fullName>
    </submittedName>
</protein>
<sequence length="591" mass="68750">MPSESPIPDISNTRSIRVDTNAQLVPPDDSLWSTSELRKTPTSRQKQNDSVSYLSSPQSSFFNTSTSSNAQVTDTLRVQHQREKQELSELNDRFRGYLDRVKVLENKNAKIAKQLDGVTKSWGQQSQQILQTDGPLLDRLRDDVNVNMLGEADWQTRLRRSHYTIDNYRQLINHETQWNDKQEAKRVSLKIEYDNSCIELANLQKSYKQVEEQLKNLLKQREDLLQDIEKLNEQSYKTTMDRIKLDLQVQTLREEIPFLSDIHAHLISEFDQLKPSNGMDTQQFYRQELEKAIYDIRRDFEALHGAQRKEMEEYYNVKIEEMQNDYKKLVPSQQHKDDLSKTTEHIKSTKLDISDALKILTNEKEKYKDLQDEYTKLEEELNYAREKRLDSNSIINKELQLSQDKIQQLTLEIDTILRSNITLQSEINVYRRLLDSETNRLQQQPVEPPTPEPSPAFGSELGKVFNRKIKKGPIAIKDCAPDGKFIVLENGSSEKDVDVSNWTIRRRVDGGIDMQYVIPYGVIIKHGKELKIYAKNAQGYNHPPYEIVNDKLDSWGMGSDIETKLYNEQSEERASHTQKIVFGSDTSRDLS</sequence>
<organism evidence="7 11">
    <name type="scientific">Didymodactylos carnosus</name>
    <dbReference type="NCBI Taxonomy" id="1234261"/>
    <lineage>
        <taxon>Eukaryota</taxon>
        <taxon>Metazoa</taxon>
        <taxon>Spiralia</taxon>
        <taxon>Gnathifera</taxon>
        <taxon>Rotifera</taxon>
        <taxon>Eurotatoria</taxon>
        <taxon>Bdelloidea</taxon>
        <taxon>Philodinida</taxon>
        <taxon>Philodinidae</taxon>
        <taxon>Didymodactylos</taxon>
    </lineage>
</organism>
<dbReference type="GO" id="GO:0051664">
    <property type="term" value="P:nuclear pore localization"/>
    <property type="evidence" value="ECO:0007669"/>
    <property type="project" value="TreeGrafter"/>
</dbReference>
<dbReference type="EMBL" id="CAJNOK010014034">
    <property type="protein sequence ID" value="CAF1196459.1"/>
    <property type="molecule type" value="Genomic_DNA"/>
</dbReference>
<evidence type="ECO:0000256" key="4">
    <source>
        <dbReference type="SAM" id="MobiDB-lite"/>
    </source>
</evidence>
<feature type="compositionally biased region" description="Polar residues" evidence="4">
    <location>
        <begin position="10"/>
        <end position="23"/>
    </location>
</feature>
<dbReference type="EMBL" id="CAJOBA010035561">
    <property type="protein sequence ID" value="CAF4006595.1"/>
    <property type="molecule type" value="Genomic_DNA"/>
</dbReference>
<dbReference type="InterPro" id="IPR039008">
    <property type="entry name" value="IF_rod_dom"/>
</dbReference>
<dbReference type="Proteomes" id="UP000663829">
    <property type="component" value="Unassembled WGS sequence"/>
</dbReference>
<dbReference type="Gene3D" id="2.60.40.1260">
    <property type="entry name" value="Lamin Tail domain"/>
    <property type="match status" value="1"/>
</dbReference>
<feature type="domain" description="IF rod" evidence="6">
    <location>
        <begin position="83"/>
        <end position="441"/>
    </location>
</feature>
<name>A0A813NZQ5_9BILA</name>
<dbReference type="SUPFAM" id="SSF74853">
    <property type="entry name" value="Lamin A/C globular tail domain"/>
    <property type="match status" value="1"/>
</dbReference>
<dbReference type="SMART" id="SM01391">
    <property type="entry name" value="Filament"/>
    <property type="match status" value="1"/>
</dbReference>
<feature type="coiled-coil region" evidence="3">
    <location>
        <begin position="193"/>
        <end position="234"/>
    </location>
</feature>
<dbReference type="Proteomes" id="UP000677228">
    <property type="component" value="Unassembled WGS sequence"/>
</dbReference>
<dbReference type="PANTHER" id="PTHR45721:SF12">
    <property type="entry name" value="INTERMEDIATE FILAMENT PROTEIN IFA-1"/>
    <property type="match status" value="1"/>
</dbReference>
<comment type="caution">
    <text evidence="7">The sequence shown here is derived from an EMBL/GenBank/DDBJ whole genome shotgun (WGS) entry which is preliminary data.</text>
</comment>
<dbReference type="Pfam" id="PF00038">
    <property type="entry name" value="Filament"/>
    <property type="match status" value="1"/>
</dbReference>
<dbReference type="EMBL" id="CAJOBC010000028">
    <property type="protein sequence ID" value="CAF3521724.1"/>
    <property type="molecule type" value="Genomic_DNA"/>
</dbReference>
<evidence type="ECO:0000313" key="7">
    <source>
        <dbReference type="EMBL" id="CAF0743177.1"/>
    </source>
</evidence>
<feature type="coiled-coil region" evidence="3">
    <location>
        <begin position="353"/>
        <end position="387"/>
    </location>
</feature>
<dbReference type="SUPFAM" id="SSF64593">
    <property type="entry name" value="Intermediate filament protein, coiled coil region"/>
    <property type="match status" value="2"/>
</dbReference>
<evidence type="ECO:0000256" key="3">
    <source>
        <dbReference type="SAM" id="Coils"/>
    </source>
</evidence>
<dbReference type="PROSITE" id="PS51842">
    <property type="entry name" value="IF_ROD_2"/>
    <property type="match status" value="1"/>
</dbReference>
<keyword evidence="2 3" id="KW-0175">Coiled coil</keyword>
<evidence type="ECO:0000259" key="6">
    <source>
        <dbReference type="PROSITE" id="PS51842"/>
    </source>
</evidence>
<keyword evidence="11" id="KW-1185">Reference proteome</keyword>
<dbReference type="GO" id="GO:0005882">
    <property type="term" value="C:intermediate filament"/>
    <property type="evidence" value="ECO:0007669"/>
    <property type="project" value="UniProtKB-KW"/>
</dbReference>
<feature type="region of interest" description="Disordered" evidence="4">
    <location>
        <begin position="567"/>
        <end position="591"/>
    </location>
</feature>
<keyword evidence="1" id="KW-0403">Intermediate filament</keyword>
<accession>A0A813NZQ5</accession>
<feature type="coiled-coil region" evidence="3">
    <location>
        <begin position="73"/>
        <end position="107"/>
    </location>
</feature>
<evidence type="ECO:0000313" key="10">
    <source>
        <dbReference type="EMBL" id="CAF4006595.1"/>
    </source>
</evidence>
<dbReference type="GO" id="GO:0031507">
    <property type="term" value="P:heterochromatin formation"/>
    <property type="evidence" value="ECO:0007669"/>
    <property type="project" value="TreeGrafter"/>
</dbReference>
<dbReference type="GO" id="GO:0007097">
    <property type="term" value="P:nuclear migration"/>
    <property type="evidence" value="ECO:0007669"/>
    <property type="project" value="TreeGrafter"/>
</dbReference>
<evidence type="ECO:0000256" key="2">
    <source>
        <dbReference type="ARBA" id="ARBA00023054"/>
    </source>
</evidence>
<gene>
    <name evidence="7" type="ORF">GPM918_LOCUS389</name>
    <name evidence="8" type="ORF">OVA965_LOCUS23769</name>
    <name evidence="9" type="ORF">SRO942_LOCUS390</name>
    <name evidence="10" type="ORF">TMI583_LOCUS24485</name>
</gene>
<evidence type="ECO:0000313" key="11">
    <source>
        <dbReference type="Proteomes" id="UP000663829"/>
    </source>
</evidence>
<evidence type="ECO:0000313" key="8">
    <source>
        <dbReference type="EMBL" id="CAF1196459.1"/>
    </source>
</evidence>
<dbReference type="AlphaFoldDB" id="A0A813NZQ5"/>
<dbReference type="InterPro" id="IPR036415">
    <property type="entry name" value="Lamin_tail_dom_sf"/>
</dbReference>
<feature type="domain" description="LTD" evidence="5">
    <location>
        <begin position="448"/>
        <end position="580"/>
    </location>
</feature>
<evidence type="ECO:0000313" key="9">
    <source>
        <dbReference type="EMBL" id="CAF3521724.1"/>
    </source>
</evidence>
<dbReference type="GO" id="GO:0006998">
    <property type="term" value="P:nuclear envelope organization"/>
    <property type="evidence" value="ECO:0007669"/>
    <property type="project" value="TreeGrafter"/>
</dbReference>
<dbReference type="Proteomes" id="UP000681722">
    <property type="component" value="Unassembled WGS sequence"/>
</dbReference>
<dbReference type="OrthoDB" id="2441647at2759"/>
<dbReference type="InterPro" id="IPR001322">
    <property type="entry name" value="Lamin_tail_dom"/>
</dbReference>
<dbReference type="GO" id="GO:0005200">
    <property type="term" value="F:structural constituent of cytoskeleton"/>
    <property type="evidence" value="ECO:0007669"/>
    <property type="project" value="TreeGrafter"/>
</dbReference>
<evidence type="ECO:0000256" key="1">
    <source>
        <dbReference type="ARBA" id="ARBA00022754"/>
    </source>
</evidence>
<dbReference type="EMBL" id="CAJNOQ010000028">
    <property type="protein sequence ID" value="CAF0743177.1"/>
    <property type="molecule type" value="Genomic_DNA"/>
</dbReference>
<feature type="compositionally biased region" description="Low complexity" evidence="4">
    <location>
        <begin position="55"/>
        <end position="68"/>
    </location>
</feature>
<dbReference type="Pfam" id="PF00932">
    <property type="entry name" value="LTD"/>
    <property type="match status" value="1"/>
</dbReference>
<dbReference type="PROSITE" id="PS51841">
    <property type="entry name" value="LTD"/>
    <property type="match status" value="1"/>
</dbReference>
<feature type="region of interest" description="Disordered" evidence="4">
    <location>
        <begin position="1"/>
        <end position="68"/>
    </location>
</feature>
<dbReference type="GO" id="GO:0090435">
    <property type="term" value="P:protein localization to nuclear envelope"/>
    <property type="evidence" value="ECO:0007669"/>
    <property type="project" value="TreeGrafter"/>
</dbReference>